<dbReference type="FunFam" id="3.40.30.10:FF:000331">
    <property type="entry name" value="Glutathione S-transferase"/>
    <property type="match status" value="1"/>
</dbReference>
<gene>
    <name evidence="4" type="ORF">D2V17_03545</name>
</gene>
<dbReference type="AlphaFoldDB" id="A0A3A1PC50"/>
<dbReference type="PANTHER" id="PTHR44051:SF8">
    <property type="entry name" value="GLUTATHIONE S-TRANSFERASE GSTA"/>
    <property type="match status" value="1"/>
</dbReference>
<evidence type="ECO:0000313" key="5">
    <source>
        <dbReference type="Proteomes" id="UP000265366"/>
    </source>
</evidence>
<dbReference type="InterPro" id="IPR004046">
    <property type="entry name" value="GST_C"/>
</dbReference>
<keyword evidence="5" id="KW-1185">Reference proteome</keyword>
<evidence type="ECO:0000259" key="2">
    <source>
        <dbReference type="PROSITE" id="PS50404"/>
    </source>
</evidence>
<dbReference type="SUPFAM" id="SSF47616">
    <property type="entry name" value="GST C-terminal domain-like"/>
    <property type="match status" value="1"/>
</dbReference>
<dbReference type="OrthoDB" id="9811242at2"/>
<dbReference type="SUPFAM" id="SSF52833">
    <property type="entry name" value="Thioredoxin-like"/>
    <property type="match status" value="1"/>
</dbReference>
<dbReference type="InterPro" id="IPR036282">
    <property type="entry name" value="Glutathione-S-Trfase_C_sf"/>
</dbReference>
<feature type="domain" description="GST N-terminal" evidence="2">
    <location>
        <begin position="11"/>
        <end position="90"/>
    </location>
</feature>
<accession>A0A3A1PC50</accession>
<reference evidence="4 5" key="1">
    <citation type="submission" date="2018-08" db="EMBL/GenBank/DDBJ databases">
        <title>Erythrobacter zhengii sp.nov., a bacterium isolated from deep-sea sediment.</title>
        <authorList>
            <person name="Fang C."/>
            <person name="Wu Y.-H."/>
            <person name="Sun C."/>
            <person name="Wang H."/>
            <person name="Cheng H."/>
            <person name="Meng F.-X."/>
            <person name="Wang C.-S."/>
            <person name="Xu X.-W."/>
        </authorList>
    </citation>
    <scope>NUCLEOTIDE SEQUENCE [LARGE SCALE GENOMIC DNA]</scope>
    <source>
        <strain evidence="4 5">CCTCC AB 2015396</strain>
    </source>
</reference>
<evidence type="ECO:0000313" key="4">
    <source>
        <dbReference type="EMBL" id="RIV91135.1"/>
    </source>
</evidence>
<dbReference type="InterPro" id="IPR040079">
    <property type="entry name" value="Glutathione_S-Trfase"/>
</dbReference>
<dbReference type="CDD" id="cd03046">
    <property type="entry name" value="GST_N_GTT1_like"/>
    <property type="match status" value="1"/>
</dbReference>
<feature type="domain" description="GST C-terminal" evidence="3">
    <location>
        <begin position="93"/>
        <end position="219"/>
    </location>
</feature>
<dbReference type="InterPro" id="IPR004045">
    <property type="entry name" value="Glutathione_S-Trfase_N"/>
</dbReference>
<dbReference type="SFLD" id="SFLDG00358">
    <property type="entry name" value="Main_(cytGST)"/>
    <property type="match status" value="1"/>
</dbReference>
<dbReference type="Proteomes" id="UP000265366">
    <property type="component" value="Unassembled WGS sequence"/>
</dbReference>
<comment type="caution">
    <text evidence="4">The sequence shown here is derived from an EMBL/GenBank/DDBJ whole genome shotgun (WGS) entry which is preliminary data.</text>
</comment>
<evidence type="ECO:0000256" key="1">
    <source>
        <dbReference type="RuleBase" id="RU003494"/>
    </source>
</evidence>
<dbReference type="Pfam" id="PF02798">
    <property type="entry name" value="GST_N"/>
    <property type="match status" value="1"/>
</dbReference>
<dbReference type="PANTHER" id="PTHR44051">
    <property type="entry name" value="GLUTATHIONE S-TRANSFERASE-RELATED"/>
    <property type="match status" value="1"/>
</dbReference>
<comment type="similarity">
    <text evidence="1">Belongs to the GST superfamily.</text>
</comment>
<sequence length="219" mass="24004">MTDHAITISAFSWVPDFARGNVRDLPVRWALEELGWDYKVQLLDAKTPRGADYVAWQPFDQVPAYRDGEVEIFEAAAILLHLAEKSGQLLPADAAARARAISWLFAAVNAVEPPLRNVSTFPLFYGDSDWAAPAAEALTPFANKRLTRVSDALGGQDWIAGEFSIADIMLTFILRTIGGTLVEAFPSLTAYIERGKARPAYQRAHAAQLADFAEENAPA</sequence>
<protein>
    <submittedName>
        <fullName evidence="4">Glutathione S-transferase family protein</fullName>
    </submittedName>
</protein>
<proteinExistence type="inferred from homology"/>
<dbReference type="Gene3D" id="1.20.1050.10">
    <property type="match status" value="1"/>
</dbReference>
<evidence type="ECO:0000259" key="3">
    <source>
        <dbReference type="PROSITE" id="PS50405"/>
    </source>
</evidence>
<dbReference type="InterPro" id="IPR036249">
    <property type="entry name" value="Thioredoxin-like_sf"/>
</dbReference>
<dbReference type="EMBL" id="QXFM01000027">
    <property type="protein sequence ID" value="RIV91135.1"/>
    <property type="molecule type" value="Genomic_DNA"/>
</dbReference>
<dbReference type="Gene3D" id="3.40.30.10">
    <property type="entry name" value="Glutaredoxin"/>
    <property type="match status" value="1"/>
</dbReference>
<dbReference type="PROSITE" id="PS50405">
    <property type="entry name" value="GST_CTER"/>
    <property type="match status" value="1"/>
</dbReference>
<name>A0A3A1PC50_9SPHN</name>
<dbReference type="GO" id="GO:0016740">
    <property type="term" value="F:transferase activity"/>
    <property type="evidence" value="ECO:0007669"/>
    <property type="project" value="UniProtKB-KW"/>
</dbReference>
<dbReference type="Pfam" id="PF00043">
    <property type="entry name" value="GST_C"/>
    <property type="match status" value="1"/>
</dbReference>
<dbReference type="SFLD" id="SFLDS00019">
    <property type="entry name" value="Glutathione_Transferase_(cytos"/>
    <property type="match status" value="1"/>
</dbReference>
<dbReference type="PROSITE" id="PS50404">
    <property type="entry name" value="GST_NTER"/>
    <property type="match status" value="1"/>
</dbReference>
<dbReference type="InterPro" id="IPR010987">
    <property type="entry name" value="Glutathione-S-Trfase_C-like"/>
</dbReference>
<organism evidence="4 5">
    <name type="scientific">Aurantiacibacter xanthus</name>
    <dbReference type="NCBI Taxonomy" id="1784712"/>
    <lineage>
        <taxon>Bacteria</taxon>
        <taxon>Pseudomonadati</taxon>
        <taxon>Pseudomonadota</taxon>
        <taxon>Alphaproteobacteria</taxon>
        <taxon>Sphingomonadales</taxon>
        <taxon>Erythrobacteraceae</taxon>
        <taxon>Aurantiacibacter</taxon>
    </lineage>
</organism>
<keyword evidence="4" id="KW-0808">Transferase</keyword>
<dbReference type="RefSeq" id="WP_119591757.1">
    <property type="nucleotide sequence ID" value="NZ_QXFM01000027.1"/>
</dbReference>